<dbReference type="Proteomes" id="UP000293874">
    <property type="component" value="Unassembled WGS sequence"/>
</dbReference>
<reference evidence="1 2" key="1">
    <citation type="submission" date="2019-02" db="EMBL/GenBank/DDBJ databases">
        <title>Genomic Encyclopedia of Type Strains, Phase IV (KMG-IV): sequencing the most valuable type-strain genomes for metagenomic binning, comparative biology and taxonomic classification.</title>
        <authorList>
            <person name="Goeker M."/>
        </authorList>
    </citation>
    <scope>NUCLEOTIDE SEQUENCE [LARGE SCALE GENOMIC DNA]</scope>
    <source>
        <strain evidence="1 2">DSM 18116</strain>
    </source>
</reference>
<proteinExistence type="predicted"/>
<accession>A0A4Q7MFT5</accession>
<comment type="caution">
    <text evidence="1">The sequence shown here is derived from an EMBL/GenBank/DDBJ whole genome shotgun (WGS) entry which is preliminary data.</text>
</comment>
<evidence type="ECO:0000313" key="2">
    <source>
        <dbReference type="Proteomes" id="UP000293874"/>
    </source>
</evidence>
<gene>
    <name evidence="1" type="ORF">EV199_5777</name>
</gene>
<protein>
    <recommendedName>
        <fullName evidence="3">Endosialidase-like protein</fullName>
    </recommendedName>
</protein>
<keyword evidence="2" id="KW-1185">Reference proteome</keyword>
<sequence>MFRSLSLTLAFLFSISISVISQSYIPYNSYVTSNGIHGQPNLRHQYIDNLLYVATSRYAVTLDAPVTATLAGLFNGHYDTPQPFILEAGQTGKITIEFGTKGSSNITYPGGKVYLHFYYTSIPLSVSGRVQRTDDTWFDISDWINISSSSISAIWQGTVTNAWTGMKKMEVTINARTTGPASLIEFEYVPDRRSIESGVVTKFAPNTLYRNLYWRNTDNTLVAQISETGDAYFKGNVGVNLTNPTANLHVTGTTIITGNTKVGSLSISTGAGLGKVLTSDASGNATWQTPSASGPGNSWGFGGSPVPAEQTIGTTSNYDLPFISNNLERMRISKNGSIGIGTTNIGTDYKLYVEGNIRTRKVRVDQSSWPDYVFHPTYQLMPLNELQQFIHKNQHLPGVPAAQEVSRTGIDLGDNQAILLKKIEELTLYILEQNKRIEELERTVKSCK</sequence>
<name>A0A4Q7MFT5_9BACT</name>
<dbReference type="RefSeq" id="WP_130544256.1">
    <property type="nucleotide sequence ID" value="NZ_CP042431.1"/>
</dbReference>
<dbReference type="AlphaFoldDB" id="A0A4Q7MFT5"/>
<evidence type="ECO:0000313" key="1">
    <source>
        <dbReference type="EMBL" id="RZS65602.1"/>
    </source>
</evidence>
<organism evidence="1 2">
    <name type="scientific">Pseudobacter ginsenosidimutans</name>
    <dbReference type="NCBI Taxonomy" id="661488"/>
    <lineage>
        <taxon>Bacteria</taxon>
        <taxon>Pseudomonadati</taxon>
        <taxon>Bacteroidota</taxon>
        <taxon>Chitinophagia</taxon>
        <taxon>Chitinophagales</taxon>
        <taxon>Chitinophagaceae</taxon>
        <taxon>Pseudobacter</taxon>
    </lineage>
</organism>
<dbReference type="OrthoDB" id="9808753at2"/>
<dbReference type="EMBL" id="SGXA01000005">
    <property type="protein sequence ID" value="RZS65602.1"/>
    <property type="molecule type" value="Genomic_DNA"/>
</dbReference>
<evidence type="ECO:0008006" key="3">
    <source>
        <dbReference type="Google" id="ProtNLM"/>
    </source>
</evidence>